<reference evidence="3" key="1">
    <citation type="journal article" date="2019" name="Int. J. Syst. Evol. Microbiol.">
        <title>The Global Catalogue of Microorganisms (GCM) 10K type strain sequencing project: providing services to taxonomists for standard genome sequencing and annotation.</title>
        <authorList>
            <consortium name="The Broad Institute Genomics Platform"/>
            <consortium name="The Broad Institute Genome Sequencing Center for Infectious Disease"/>
            <person name="Wu L."/>
            <person name="Ma J."/>
        </authorList>
    </citation>
    <scope>NUCLEOTIDE SEQUENCE [LARGE SCALE GENOMIC DNA]</scope>
    <source>
        <strain evidence="3">NBRC 111981</strain>
    </source>
</reference>
<keyword evidence="1" id="KW-0732">Signal</keyword>
<dbReference type="EMBL" id="BSOA01000013">
    <property type="protein sequence ID" value="GLQ87961.1"/>
    <property type="molecule type" value="Genomic_DNA"/>
</dbReference>
<keyword evidence="3" id="KW-1185">Reference proteome</keyword>
<evidence type="ECO:0000313" key="3">
    <source>
        <dbReference type="Proteomes" id="UP001156627"/>
    </source>
</evidence>
<gene>
    <name evidence="2" type="ORF">GCM10007898_15290</name>
</gene>
<evidence type="ECO:0000313" key="2">
    <source>
        <dbReference type="EMBL" id="GLQ87961.1"/>
    </source>
</evidence>
<proteinExistence type="predicted"/>
<evidence type="ECO:0000256" key="1">
    <source>
        <dbReference type="SAM" id="SignalP"/>
    </source>
</evidence>
<protein>
    <submittedName>
        <fullName evidence="2">Uncharacterized protein</fullName>
    </submittedName>
</protein>
<dbReference type="Proteomes" id="UP001156627">
    <property type="component" value="Unassembled WGS sequence"/>
</dbReference>
<name>A0ABQ5X9V3_9GAMM</name>
<comment type="caution">
    <text evidence="2">The sequence shown here is derived from an EMBL/GenBank/DDBJ whole genome shotgun (WGS) entry which is preliminary data.</text>
</comment>
<accession>A0ABQ5X9V3</accession>
<dbReference type="RefSeq" id="WP_284331406.1">
    <property type="nucleotide sequence ID" value="NZ_BSOA01000013.1"/>
</dbReference>
<organism evidence="2 3">
    <name type="scientific">Dyella flagellata</name>
    <dbReference type="NCBI Taxonomy" id="1867833"/>
    <lineage>
        <taxon>Bacteria</taxon>
        <taxon>Pseudomonadati</taxon>
        <taxon>Pseudomonadota</taxon>
        <taxon>Gammaproteobacteria</taxon>
        <taxon>Lysobacterales</taxon>
        <taxon>Rhodanobacteraceae</taxon>
        <taxon>Dyella</taxon>
    </lineage>
</organism>
<feature type="chain" id="PRO_5046458935" evidence="1">
    <location>
        <begin position="27"/>
        <end position="221"/>
    </location>
</feature>
<feature type="signal peptide" evidence="1">
    <location>
        <begin position="1"/>
        <end position="26"/>
    </location>
</feature>
<sequence>MPVSIKKILACIGLSFAAWSALPAQSMPLTFTLNNVRVKGLHMKGEDYYISVRAVDQQWNDTDFWFYSDSRMYSKGCPREYYLTDVTKFRLLQFAQINDLPVSVDLSKGYDEYPGPTPNKNIRRMVVTPSGQAIDVVPNVLPVTKTIERGHVVGVGDDAVYIKDDSSGLTYIMHHGGCELSNSEVRAWRQFVEMELVALKQDRPVKAKFDYRMLELDLLSQ</sequence>